<sequence length="520" mass="57935">MAEEKHDEKNNLTVSIVSKADKENTNKLTVVPQILAVTVKNLLVLPTGMTIGFITILIPRIVGNDPNEHFSLTPEQISWIGSSLSISSFIGSLGSGFISQPLGRKRVMILTTIPFFLAWIIHRFATEIWHLFFALSLNGICGGLVGGSVFSYVAEISQPHVRGMLSATSSVTIVFGVSVEIYLGTFLPWRTAALFSAIVPIIAFCLLWFLPESPQWLLSKHRDEEAKKSLAWFRGWTTTDSVEKEFQQIKDNSKKKQIQSNSVKKLTKTKKLQVFLSKSFLFPLCLISFIYALGNFTGGLTLQTYSVLIFATLDVPINKYYATVLMGSFELIGCLLSIVLVRCLGKRKMGLFSLFAVILCDIFIGVYAFMNNINKLNYKTDFENISLDSISGHQWIPLFLLLSISFVGHCGLKGLPWILVGEVFSYETRSFGCGLCTAVFFITAFLANKVFLDMVNGLSFPGVYWFYAGVGCVGFIIIYMAVPETEGKTLQEINDHFAGRNKLDNNKLLKLKEEQLLTSA</sequence>
<feature type="transmembrane region" description="Helical" evidence="5">
    <location>
        <begin position="189"/>
        <end position="210"/>
    </location>
</feature>
<dbReference type="PROSITE" id="PS00217">
    <property type="entry name" value="SUGAR_TRANSPORT_2"/>
    <property type="match status" value="1"/>
</dbReference>
<accession>A0AAN7S9U0</accession>
<feature type="transmembrane region" description="Helical" evidence="5">
    <location>
        <begin position="42"/>
        <end position="62"/>
    </location>
</feature>
<keyword evidence="3 5" id="KW-1133">Transmembrane helix</keyword>
<gene>
    <name evidence="7" type="ORF">RN001_008722</name>
</gene>
<feature type="transmembrane region" description="Helical" evidence="5">
    <location>
        <begin position="77"/>
        <end position="98"/>
    </location>
</feature>
<evidence type="ECO:0000256" key="5">
    <source>
        <dbReference type="SAM" id="Phobius"/>
    </source>
</evidence>
<dbReference type="EMBL" id="JARPUR010000003">
    <property type="protein sequence ID" value="KAK4880576.1"/>
    <property type="molecule type" value="Genomic_DNA"/>
</dbReference>
<feature type="transmembrane region" description="Helical" evidence="5">
    <location>
        <begin position="464"/>
        <end position="482"/>
    </location>
</feature>
<dbReference type="PROSITE" id="PS50850">
    <property type="entry name" value="MFS"/>
    <property type="match status" value="1"/>
</dbReference>
<protein>
    <recommendedName>
        <fullName evidence="6">Major facilitator superfamily (MFS) profile domain-containing protein</fullName>
    </recommendedName>
</protein>
<comment type="subcellular location">
    <subcellularLocation>
        <location evidence="1">Membrane</location>
        <topology evidence="1">Multi-pass membrane protein</topology>
    </subcellularLocation>
</comment>
<keyword evidence="8" id="KW-1185">Reference proteome</keyword>
<reference evidence="8" key="1">
    <citation type="submission" date="2023-01" db="EMBL/GenBank/DDBJ databases">
        <title>Key to firefly adult light organ development and bioluminescence: homeobox transcription factors regulate luciferase expression and transportation to peroxisome.</title>
        <authorList>
            <person name="Fu X."/>
        </authorList>
    </citation>
    <scope>NUCLEOTIDE SEQUENCE [LARGE SCALE GENOMIC DNA]</scope>
</reference>
<evidence type="ECO:0000256" key="1">
    <source>
        <dbReference type="ARBA" id="ARBA00004141"/>
    </source>
</evidence>
<dbReference type="Pfam" id="PF00083">
    <property type="entry name" value="Sugar_tr"/>
    <property type="match status" value="1"/>
</dbReference>
<dbReference type="PANTHER" id="PTHR48021:SF39">
    <property type="entry name" value="MAJOR FACILITATOR SUPERFAMILY (MFS) PROFILE DOMAIN-CONTAINING PROTEIN"/>
    <property type="match status" value="1"/>
</dbReference>
<feature type="transmembrane region" description="Helical" evidence="5">
    <location>
        <begin position="131"/>
        <end position="153"/>
    </location>
</feature>
<evidence type="ECO:0000313" key="7">
    <source>
        <dbReference type="EMBL" id="KAK4880576.1"/>
    </source>
</evidence>
<dbReference type="GO" id="GO:0016020">
    <property type="term" value="C:membrane"/>
    <property type="evidence" value="ECO:0007669"/>
    <property type="project" value="UniProtKB-SubCell"/>
</dbReference>
<name>A0AAN7S9U0_9COLE</name>
<feature type="transmembrane region" description="Helical" evidence="5">
    <location>
        <begin position="395"/>
        <end position="419"/>
    </location>
</feature>
<feature type="transmembrane region" description="Helical" evidence="5">
    <location>
        <begin position="107"/>
        <end position="125"/>
    </location>
</feature>
<dbReference type="SUPFAM" id="SSF103473">
    <property type="entry name" value="MFS general substrate transporter"/>
    <property type="match status" value="1"/>
</dbReference>
<evidence type="ECO:0000259" key="6">
    <source>
        <dbReference type="PROSITE" id="PS50850"/>
    </source>
</evidence>
<evidence type="ECO:0000256" key="3">
    <source>
        <dbReference type="ARBA" id="ARBA00022989"/>
    </source>
</evidence>
<dbReference type="InterPro" id="IPR020846">
    <property type="entry name" value="MFS_dom"/>
</dbReference>
<keyword evidence="2 5" id="KW-0812">Transmembrane</keyword>
<feature type="transmembrane region" description="Helical" evidence="5">
    <location>
        <begin position="351"/>
        <end position="370"/>
    </location>
</feature>
<evidence type="ECO:0000256" key="4">
    <source>
        <dbReference type="ARBA" id="ARBA00023136"/>
    </source>
</evidence>
<dbReference type="InterPro" id="IPR050549">
    <property type="entry name" value="MFS_Trehalose_Transporter"/>
</dbReference>
<dbReference type="Gene3D" id="1.20.1250.20">
    <property type="entry name" value="MFS general substrate transporter like domains"/>
    <property type="match status" value="1"/>
</dbReference>
<dbReference type="GO" id="GO:0022857">
    <property type="term" value="F:transmembrane transporter activity"/>
    <property type="evidence" value="ECO:0007669"/>
    <property type="project" value="InterPro"/>
</dbReference>
<dbReference type="PANTHER" id="PTHR48021">
    <property type="match status" value="1"/>
</dbReference>
<feature type="transmembrane region" description="Helical" evidence="5">
    <location>
        <begin position="431"/>
        <end position="452"/>
    </location>
</feature>
<dbReference type="Proteomes" id="UP001353858">
    <property type="component" value="Unassembled WGS sequence"/>
</dbReference>
<feature type="domain" description="Major facilitator superfamily (MFS) profile" evidence="6">
    <location>
        <begin position="36"/>
        <end position="486"/>
    </location>
</feature>
<dbReference type="FunFam" id="1.20.1250.20:FF:000249">
    <property type="entry name" value="facilitated trehalose transporter Tret1"/>
    <property type="match status" value="1"/>
</dbReference>
<feature type="transmembrane region" description="Helical" evidence="5">
    <location>
        <begin position="320"/>
        <end position="344"/>
    </location>
</feature>
<dbReference type="InterPro" id="IPR005829">
    <property type="entry name" value="Sugar_transporter_CS"/>
</dbReference>
<comment type="caution">
    <text evidence="7">The sequence shown here is derived from an EMBL/GenBank/DDBJ whole genome shotgun (WGS) entry which is preliminary data.</text>
</comment>
<feature type="transmembrane region" description="Helical" evidence="5">
    <location>
        <begin position="165"/>
        <end position="183"/>
    </location>
</feature>
<evidence type="ECO:0000256" key="2">
    <source>
        <dbReference type="ARBA" id="ARBA00022692"/>
    </source>
</evidence>
<feature type="transmembrane region" description="Helical" evidence="5">
    <location>
        <begin position="280"/>
        <end position="300"/>
    </location>
</feature>
<dbReference type="AlphaFoldDB" id="A0AAN7S9U0"/>
<keyword evidence="4 5" id="KW-0472">Membrane</keyword>
<evidence type="ECO:0000313" key="8">
    <source>
        <dbReference type="Proteomes" id="UP001353858"/>
    </source>
</evidence>
<dbReference type="InterPro" id="IPR005828">
    <property type="entry name" value="MFS_sugar_transport-like"/>
</dbReference>
<dbReference type="InterPro" id="IPR036259">
    <property type="entry name" value="MFS_trans_sf"/>
</dbReference>
<proteinExistence type="predicted"/>
<organism evidence="7 8">
    <name type="scientific">Aquatica leii</name>
    <dbReference type="NCBI Taxonomy" id="1421715"/>
    <lineage>
        <taxon>Eukaryota</taxon>
        <taxon>Metazoa</taxon>
        <taxon>Ecdysozoa</taxon>
        <taxon>Arthropoda</taxon>
        <taxon>Hexapoda</taxon>
        <taxon>Insecta</taxon>
        <taxon>Pterygota</taxon>
        <taxon>Neoptera</taxon>
        <taxon>Endopterygota</taxon>
        <taxon>Coleoptera</taxon>
        <taxon>Polyphaga</taxon>
        <taxon>Elateriformia</taxon>
        <taxon>Elateroidea</taxon>
        <taxon>Lampyridae</taxon>
        <taxon>Luciolinae</taxon>
        <taxon>Aquatica</taxon>
    </lineage>
</organism>